<keyword evidence="2" id="KW-1185">Reference proteome</keyword>
<protein>
    <submittedName>
        <fullName evidence="1">Uncharacterized protein</fullName>
    </submittedName>
</protein>
<evidence type="ECO:0000313" key="2">
    <source>
        <dbReference type="Proteomes" id="UP000034034"/>
    </source>
</evidence>
<accession>A0A0R8LKY3</accession>
<dbReference type="Proteomes" id="UP000034034">
    <property type="component" value="Chromosome"/>
</dbReference>
<dbReference type="AlphaFoldDB" id="A0A0R8LKY3"/>
<dbReference type="KEGG" id="sxi:SXIM_00003"/>
<sequence>MLDSLLQRHFSKALRIKLTKNDFKEKGIRFELDAYKFKVACTFAPVWYAHARYYPADGDPIPRTFGRHPSAHGVSRLQYSRINTIYALMLVTTVIKFFDTELPR</sequence>
<evidence type="ECO:0000313" key="1">
    <source>
        <dbReference type="EMBL" id="AKV72207.1"/>
    </source>
</evidence>
<dbReference type="EMBL" id="CP009922">
    <property type="protein sequence ID" value="AKV72207.1"/>
    <property type="molecule type" value="Genomic_DNA"/>
</dbReference>
<organism evidence="1 2">
    <name type="scientific">Streptomyces xiamenensis</name>
    <dbReference type="NCBI Taxonomy" id="408015"/>
    <lineage>
        <taxon>Bacteria</taxon>
        <taxon>Bacillati</taxon>
        <taxon>Actinomycetota</taxon>
        <taxon>Actinomycetes</taxon>
        <taxon>Kitasatosporales</taxon>
        <taxon>Streptomycetaceae</taxon>
        <taxon>Streptomyces</taxon>
    </lineage>
</organism>
<gene>
    <name evidence="1" type="ORF">SXIM_00003</name>
</gene>
<dbReference type="PATRIC" id="fig|408015.6.peg.4"/>
<reference evidence="1" key="1">
    <citation type="submission" date="2019-08" db="EMBL/GenBank/DDBJ databases">
        <title>Complete genome sequence of a mangrove-derived Streptomyces xiamenensis.</title>
        <authorList>
            <person name="Xu J."/>
        </authorList>
    </citation>
    <scope>NUCLEOTIDE SEQUENCE</scope>
    <source>
        <strain evidence="1">318</strain>
    </source>
</reference>
<proteinExistence type="predicted"/>
<name>A0A0R8LKY3_9ACTN</name>